<dbReference type="EMBL" id="CM018037">
    <property type="protein sequence ID" value="KAA8538991.1"/>
    <property type="molecule type" value="Genomic_DNA"/>
</dbReference>
<gene>
    <name evidence="1" type="ORF">F0562_025683</name>
</gene>
<reference evidence="1 2" key="1">
    <citation type="submission" date="2019-09" db="EMBL/GenBank/DDBJ databases">
        <title>A chromosome-level genome assembly of the Chinese tupelo Nyssa sinensis.</title>
        <authorList>
            <person name="Yang X."/>
            <person name="Kang M."/>
            <person name="Yang Y."/>
            <person name="Xiong H."/>
            <person name="Wang M."/>
            <person name="Zhang Z."/>
            <person name="Wang Z."/>
            <person name="Wu H."/>
            <person name="Ma T."/>
            <person name="Liu J."/>
            <person name="Xi Z."/>
        </authorList>
    </citation>
    <scope>NUCLEOTIDE SEQUENCE [LARGE SCALE GENOMIC DNA]</scope>
    <source>
        <strain evidence="1">J267</strain>
        <tissue evidence="1">Leaf</tissue>
    </source>
</reference>
<sequence>MRGHAQMEENVVFPIMEMADRGLSKAANEEHARDLPIMNGIKEDIKSIGVLDSGSPVYQEAISNLSTRLKTL</sequence>
<organism evidence="1 2">
    <name type="scientific">Nyssa sinensis</name>
    <dbReference type="NCBI Taxonomy" id="561372"/>
    <lineage>
        <taxon>Eukaryota</taxon>
        <taxon>Viridiplantae</taxon>
        <taxon>Streptophyta</taxon>
        <taxon>Embryophyta</taxon>
        <taxon>Tracheophyta</taxon>
        <taxon>Spermatophyta</taxon>
        <taxon>Magnoliopsida</taxon>
        <taxon>eudicotyledons</taxon>
        <taxon>Gunneridae</taxon>
        <taxon>Pentapetalae</taxon>
        <taxon>asterids</taxon>
        <taxon>Cornales</taxon>
        <taxon>Nyssaceae</taxon>
        <taxon>Nyssa</taxon>
    </lineage>
</organism>
<dbReference type="Proteomes" id="UP000325577">
    <property type="component" value="Linkage Group LG14"/>
</dbReference>
<dbReference type="AlphaFoldDB" id="A0A5J5BCQ6"/>
<keyword evidence="2" id="KW-1185">Reference proteome</keyword>
<name>A0A5J5BCQ6_9ASTE</name>
<dbReference type="PANTHER" id="PTHR35739:SF1">
    <property type="entry name" value="OS01G0861700 PROTEIN"/>
    <property type="match status" value="1"/>
</dbReference>
<evidence type="ECO:0000313" key="2">
    <source>
        <dbReference type="Proteomes" id="UP000325577"/>
    </source>
</evidence>
<dbReference type="OrthoDB" id="4951845at2759"/>
<proteinExistence type="predicted"/>
<evidence type="ECO:0000313" key="1">
    <source>
        <dbReference type="EMBL" id="KAA8538991.1"/>
    </source>
</evidence>
<protein>
    <submittedName>
        <fullName evidence="1">Uncharacterized protein</fullName>
    </submittedName>
</protein>
<accession>A0A5J5BCQ6</accession>
<dbReference type="PANTHER" id="PTHR35739">
    <property type="entry name" value="OS01G0861700 PROTEIN"/>
    <property type="match status" value="1"/>
</dbReference>